<keyword evidence="4" id="KW-1185">Reference proteome</keyword>
<feature type="transmembrane region" description="Helical" evidence="2">
    <location>
        <begin position="837"/>
        <end position="858"/>
    </location>
</feature>
<feature type="region of interest" description="Disordered" evidence="1">
    <location>
        <begin position="650"/>
        <end position="669"/>
    </location>
</feature>
<evidence type="ECO:0000313" key="3">
    <source>
        <dbReference type="EMBL" id="CAK9135065.1"/>
    </source>
</evidence>
<comment type="caution">
    <text evidence="3">The sequence shown here is derived from an EMBL/GenBank/DDBJ whole genome shotgun (WGS) entry which is preliminary data.</text>
</comment>
<reference evidence="3 4" key="1">
    <citation type="submission" date="2024-02" db="EMBL/GenBank/DDBJ databases">
        <authorList>
            <person name="Vignale AGUSTIN F."/>
            <person name="Sosa J E."/>
            <person name="Modenutti C."/>
        </authorList>
    </citation>
    <scope>NUCLEOTIDE SEQUENCE [LARGE SCALE GENOMIC DNA]</scope>
</reference>
<feature type="region of interest" description="Disordered" evidence="1">
    <location>
        <begin position="468"/>
        <end position="529"/>
    </location>
</feature>
<gene>
    <name evidence="3" type="ORF">ILEXP_LOCUS1988</name>
</gene>
<feature type="transmembrane region" description="Helical" evidence="2">
    <location>
        <begin position="21"/>
        <end position="47"/>
    </location>
</feature>
<evidence type="ECO:0000256" key="1">
    <source>
        <dbReference type="SAM" id="MobiDB-lite"/>
    </source>
</evidence>
<dbReference type="AlphaFoldDB" id="A0ABC8QQT1"/>
<feature type="compositionally biased region" description="Acidic residues" evidence="1">
    <location>
        <begin position="694"/>
        <end position="707"/>
    </location>
</feature>
<feature type="region of interest" description="Disordered" evidence="1">
    <location>
        <begin position="607"/>
        <end position="638"/>
    </location>
</feature>
<feature type="compositionally biased region" description="Polar residues" evidence="1">
    <location>
        <begin position="273"/>
        <end position="282"/>
    </location>
</feature>
<dbReference type="Proteomes" id="UP001642360">
    <property type="component" value="Unassembled WGS sequence"/>
</dbReference>
<feature type="compositionally biased region" description="Low complexity" evidence="1">
    <location>
        <begin position="283"/>
        <end position="292"/>
    </location>
</feature>
<name>A0ABC8QQT1_9AQUA</name>
<evidence type="ECO:0000256" key="2">
    <source>
        <dbReference type="SAM" id="Phobius"/>
    </source>
</evidence>
<feature type="compositionally biased region" description="Basic and acidic residues" evidence="1">
    <location>
        <begin position="358"/>
        <end position="385"/>
    </location>
</feature>
<feature type="region of interest" description="Disordered" evidence="1">
    <location>
        <begin position="773"/>
        <end position="793"/>
    </location>
</feature>
<feature type="compositionally biased region" description="Basic and acidic residues" evidence="1">
    <location>
        <begin position="484"/>
        <end position="507"/>
    </location>
</feature>
<protein>
    <submittedName>
        <fullName evidence="3">Uncharacterized protein</fullName>
    </submittedName>
</protein>
<accession>A0ABC8QQT1</accession>
<keyword evidence="2" id="KW-0812">Transmembrane</keyword>
<keyword evidence="2" id="KW-0472">Membrane</keyword>
<feature type="region of interest" description="Disordered" evidence="1">
    <location>
        <begin position="50"/>
        <end position="109"/>
    </location>
</feature>
<feature type="compositionally biased region" description="Acidic residues" evidence="1">
    <location>
        <begin position="203"/>
        <end position="216"/>
    </location>
</feature>
<evidence type="ECO:0000313" key="4">
    <source>
        <dbReference type="Proteomes" id="UP001642360"/>
    </source>
</evidence>
<feature type="compositionally biased region" description="Basic and acidic residues" evidence="1">
    <location>
        <begin position="74"/>
        <end position="85"/>
    </location>
</feature>
<feature type="compositionally biased region" description="Polar residues" evidence="1">
    <location>
        <begin position="54"/>
        <end position="63"/>
    </location>
</feature>
<proteinExistence type="predicted"/>
<feature type="region of interest" description="Disordered" evidence="1">
    <location>
        <begin position="680"/>
        <end position="707"/>
    </location>
</feature>
<feature type="region of interest" description="Disordered" evidence="1">
    <location>
        <begin position="183"/>
        <end position="385"/>
    </location>
</feature>
<feature type="compositionally biased region" description="Polar residues" evidence="1">
    <location>
        <begin position="779"/>
        <end position="789"/>
    </location>
</feature>
<keyword evidence="2" id="KW-1133">Transmembrane helix</keyword>
<sequence>MQKTKKTDHKQEKNRVAVKMGGGGIAGGIFLVGGALAIATLVSGFAIRKRRQRSTSSTNNNQLPRPIPTSPPNKVEENNKDEGSKGLHLLVPDSSPTMHHHLSNGSAKTGVAPIDSKTLISSQILILSAHTSNLIQDEKPKLEINGGKQVPTHGDEEIIFPNGPKQPESSPLLNDFGTNAEEFSFPLADSPSIKPENLKKNESEEEIEVLKEEEETETLHADQTTVDVGKERGEDETYGYGGETVEGNFEEMSETASADQMEAELQFREDPENPTNVNQEIVSSESSVPKSSLFKNYDGKVQELPLPEDYNSNPFKPENVNKNDSIKGPLSQEAVEVMEEDEGTAAGHADQGVAEDDPQMHSIEDEQKQVAETHHADQFAVKDDKEFPFSEDLETLSNIDQGNFCSDKSMPESSLPENFGADVQEFSFPVLESPLPSPEDVNKNVSTKASLLMGALEVLRTDEAIEAAGTTQTGVEYYPPMQTVEKEQIEDYGDDNSRGNTEERGDNACEQEEEEEENEDSYDDDDGEVTVKKCEEAAEPPYADQLAVKDDQQIQSNQEQETLLNNDQENFCCYTSVPESSSPKNYGANLQEFSFPVLESTLPMREDVNGKAPKEAPLSLKSIRLKEEDETTEAASTTQTAIEYNHPTQLVEEQNEDYANSDGRGNTVEKSEDAIGIVHADMVATEDNPKIESAEEEESSEDSDANEQDYIAEEKIEEGSDGTGASSMESNSEAIWPVESMQKLLLDSKELEINKQALGETIEADRTVNKDHIGHNRVENGNPNDNGQNIIEDDGKSTSNFSQMYMIQLAKNNEESFTSKWRIWIWSSFMPLWFLAYWYFGLPFVKICLIVVLSVMLFKYHEV</sequence>
<feature type="compositionally biased region" description="Acidic residues" evidence="1">
    <location>
        <begin position="509"/>
        <end position="528"/>
    </location>
</feature>
<dbReference type="EMBL" id="CAUOFW020000689">
    <property type="protein sequence ID" value="CAK9135065.1"/>
    <property type="molecule type" value="Genomic_DNA"/>
</dbReference>
<organism evidence="3 4">
    <name type="scientific">Ilex paraguariensis</name>
    <name type="common">yerba mate</name>
    <dbReference type="NCBI Taxonomy" id="185542"/>
    <lineage>
        <taxon>Eukaryota</taxon>
        <taxon>Viridiplantae</taxon>
        <taxon>Streptophyta</taxon>
        <taxon>Embryophyta</taxon>
        <taxon>Tracheophyta</taxon>
        <taxon>Spermatophyta</taxon>
        <taxon>Magnoliopsida</taxon>
        <taxon>eudicotyledons</taxon>
        <taxon>Gunneridae</taxon>
        <taxon>Pentapetalae</taxon>
        <taxon>asterids</taxon>
        <taxon>campanulids</taxon>
        <taxon>Aquifoliales</taxon>
        <taxon>Aquifoliaceae</taxon>
        <taxon>Ilex</taxon>
    </lineage>
</organism>